<reference evidence="1 2" key="1">
    <citation type="journal article" date="2018" name="Nat. Biotechnol.">
        <title>A standardized bacterial taxonomy based on genome phylogeny substantially revises the tree of life.</title>
        <authorList>
            <person name="Parks D.H."/>
            <person name="Chuvochina M."/>
            <person name="Waite D.W."/>
            <person name="Rinke C."/>
            <person name="Skarshewski A."/>
            <person name="Chaumeil P.A."/>
            <person name="Hugenholtz P."/>
        </authorList>
    </citation>
    <scope>NUCLEOTIDE SEQUENCE [LARGE SCALE GENOMIC DNA]</scope>
    <source>
        <strain evidence="1">UBA8739</strain>
    </source>
</reference>
<protein>
    <submittedName>
        <fullName evidence="1">Uncharacterized protein</fullName>
    </submittedName>
</protein>
<dbReference type="EMBL" id="DMAI01000122">
    <property type="protein sequence ID" value="HAE47299.1"/>
    <property type="molecule type" value="Genomic_DNA"/>
</dbReference>
<gene>
    <name evidence="1" type="ORF">DCK97_07750</name>
</gene>
<comment type="caution">
    <text evidence="1">The sequence shown here is derived from an EMBL/GenBank/DDBJ whole genome shotgun (WGS) entry which is preliminary data.</text>
</comment>
<evidence type="ECO:0000313" key="2">
    <source>
        <dbReference type="Proteomes" id="UP000257706"/>
    </source>
</evidence>
<proteinExistence type="predicted"/>
<dbReference type="AlphaFoldDB" id="A0A3B9IJ95"/>
<name>A0A3B9IJ95_9PROT</name>
<dbReference type="Proteomes" id="UP000257706">
    <property type="component" value="Unassembled WGS sequence"/>
</dbReference>
<sequence length="170" mass="20023">MVDEIAIRKAVQESLDFFLSGRILNGQIAPELAAWPQRRDRQTVDELMDKYVYPETGESWDDMEETIFHELENQMTKLGIVQYFDGFYQEYKDSNKKIFIKNRFKKVFSDDFLYFENRIAMHLLYYAASSLVKMHEPYFADIMTVYKLGGMPCGFDGEPFKSKLIVYVPS</sequence>
<evidence type="ECO:0000313" key="1">
    <source>
        <dbReference type="EMBL" id="HAE47299.1"/>
    </source>
</evidence>
<organism evidence="1 2">
    <name type="scientific">Tistrella mobilis</name>
    <dbReference type="NCBI Taxonomy" id="171437"/>
    <lineage>
        <taxon>Bacteria</taxon>
        <taxon>Pseudomonadati</taxon>
        <taxon>Pseudomonadota</taxon>
        <taxon>Alphaproteobacteria</taxon>
        <taxon>Geminicoccales</taxon>
        <taxon>Geminicoccaceae</taxon>
        <taxon>Tistrella</taxon>
    </lineage>
</organism>
<accession>A0A3B9IJ95</accession>